<dbReference type="STRING" id="1123062.SAMN02745775_11292"/>
<dbReference type="Pfam" id="PF20143">
    <property type="entry name" value="NAD_kinase_C"/>
    <property type="match status" value="1"/>
</dbReference>
<dbReference type="PANTHER" id="PTHR40697">
    <property type="entry name" value="ACETOIN CATABOLISM PROTEIN X"/>
    <property type="match status" value="1"/>
</dbReference>
<dbReference type="SUPFAM" id="SSF111331">
    <property type="entry name" value="NAD kinase/diacylglycerol kinase-like"/>
    <property type="match status" value="1"/>
</dbReference>
<dbReference type="EMBL" id="FOSQ01000012">
    <property type="protein sequence ID" value="SFK96550.1"/>
    <property type="molecule type" value="Genomic_DNA"/>
</dbReference>
<dbReference type="PIRSF" id="PIRSF016907">
    <property type="entry name" value="Kin_ATP-NAD"/>
    <property type="match status" value="1"/>
</dbReference>
<dbReference type="PANTHER" id="PTHR40697:SF2">
    <property type="entry name" value="ATP-NAD KINASE-RELATED"/>
    <property type="match status" value="1"/>
</dbReference>
<dbReference type="AlphaFoldDB" id="A0A1I4DV50"/>
<dbReference type="GO" id="GO:0006741">
    <property type="term" value="P:NADP+ biosynthetic process"/>
    <property type="evidence" value="ECO:0007669"/>
    <property type="project" value="InterPro"/>
</dbReference>
<keyword evidence="2" id="KW-1185">Reference proteome</keyword>
<keyword evidence="1" id="KW-0808">Transferase</keyword>
<dbReference type="GO" id="GO:0005524">
    <property type="term" value="F:ATP binding"/>
    <property type="evidence" value="ECO:0007669"/>
    <property type="project" value="UniProtKB-ARBA"/>
</dbReference>
<name>A0A1I4DV50_9PROT</name>
<evidence type="ECO:0000313" key="1">
    <source>
        <dbReference type="EMBL" id="SFK96550.1"/>
    </source>
</evidence>
<dbReference type="GO" id="GO:0051287">
    <property type="term" value="F:NAD binding"/>
    <property type="evidence" value="ECO:0007669"/>
    <property type="project" value="UniProtKB-ARBA"/>
</dbReference>
<evidence type="ECO:0000313" key="2">
    <source>
        <dbReference type="Proteomes" id="UP000199473"/>
    </source>
</evidence>
<dbReference type="InterPro" id="IPR011386">
    <property type="entry name" value="Put_ATP-NAD_kin"/>
</dbReference>
<dbReference type="Pfam" id="PF01513">
    <property type="entry name" value="NAD_kinase"/>
    <property type="match status" value="1"/>
</dbReference>
<dbReference type="InterPro" id="IPR016064">
    <property type="entry name" value="NAD/diacylglycerol_kinase_sf"/>
</dbReference>
<keyword evidence="1" id="KW-0418">Kinase</keyword>
<accession>A0A1I4DV50</accession>
<sequence length="363" mass="36600">MRRLGVIVNPIAGMGGRVGLKGTDGPAVLARARALGAEPVSGLRAARALAELQGVAVLAAPGAMGAEACAAAGLACETLDGVTMDAAGTRDAARAMAAAGVALILFAGGDGTARDVTGVVGTAVPVLGIPTGVKMQSAVFATSPAAAGRLAARVMAGEARFREAEVMDLDEEALRQGRVSPRLHGVALVPEERVLMQAGKAGAVVTDEAALEALARRIAGEMGRGRLYILGCGTTMRRVKRAIGFDGTLMGVDVALDGRLLAADVSEAQLLRLTETTPATVILGVSGGQGFLLGRGNQQVSAAVLRQVGRANLVVVAGAMKLAALDPACLHVDTGDAAMDAELTGYIAVRTAPDRSAMIRIAA</sequence>
<organism evidence="1 2">
    <name type="scientific">Falsiroseomonas stagni DSM 19981</name>
    <dbReference type="NCBI Taxonomy" id="1123062"/>
    <lineage>
        <taxon>Bacteria</taxon>
        <taxon>Pseudomonadati</taxon>
        <taxon>Pseudomonadota</taxon>
        <taxon>Alphaproteobacteria</taxon>
        <taxon>Acetobacterales</taxon>
        <taxon>Roseomonadaceae</taxon>
        <taxon>Falsiroseomonas</taxon>
    </lineage>
</organism>
<dbReference type="InterPro" id="IPR039065">
    <property type="entry name" value="AcoX-like"/>
</dbReference>
<gene>
    <name evidence="1" type="ORF">SAMN02745775_11292</name>
</gene>
<dbReference type="Proteomes" id="UP000199473">
    <property type="component" value="Unassembled WGS sequence"/>
</dbReference>
<proteinExistence type="predicted"/>
<dbReference type="GO" id="GO:0003951">
    <property type="term" value="F:NAD+ kinase activity"/>
    <property type="evidence" value="ECO:0007669"/>
    <property type="project" value="InterPro"/>
</dbReference>
<reference evidence="1 2" key="1">
    <citation type="submission" date="2016-10" db="EMBL/GenBank/DDBJ databases">
        <authorList>
            <person name="de Groot N.N."/>
        </authorList>
    </citation>
    <scope>NUCLEOTIDE SEQUENCE [LARGE SCALE GENOMIC DNA]</scope>
    <source>
        <strain evidence="1 2">DSM 19981</strain>
    </source>
</reference>
<protein>
    <submittedName>
        <fullName evidence="1">Predicted polyphosphate-or ATP-dependent NAD kinase</fullName>
    </submittedName>
</protein>
<dbReference type="InterPro" id="IPR002504">
    <property type="entry name" value="NADK"/>
</dbReference>